<keyword evidence="2" id="KW-1185">Reference proteome</keyword>
<reference evidence="2" key="1">
    <citation type="journal article" date="2024" name="Front. Bioeng. Biotechnol.">
        <title>Genome-scale model development and genomic sequencing of the oleaginous clade Lipomyces.</title>
        <authorList>
            <person name="Czajka J.J."/>
            <person name="Han Y."/>
            <person name="Kim J."/>
            <person name="Mondo S.J."/>
            <person name="Hofstad B.A."/>
            <person name="Robles A."/>
            <person name="Haridas S."/>
            <person name="Riley R."/>
            <person name="LaButti K."/>
            <person name="Pangilinan J."/>
            <person name="Andreopoulos W."/>
            <person name="Lipzen A."/>
            <person name="Yan J."/>
            <person name="Wang M."/>
            <person name="Ng V."/>
            <person name="Grigoriev I.V."/>
            <person name="Spatafora J.W."/>
            <person name="Magnuson J.K."/>
            <person name="Baker S.E."/>
            <person name="Pomraning K.R."/>
        </authorList>
    </citation>
    <scope>NUCLEOTIDE SEQUENCE [LARGE SCALE GENOMIC DNA]</scope>
    <source>
        <strain evidence="2">CBS 10300</strain>
    </source>
</reference>
<accession>A0ACC3TVI8</accession>
<dbReference type="Proteomes" id="UP001489719">
    <property type="component" value="Unassembled WGS sequence"/>
</dbReference>
<dbReference type="EMBL" id="MU970044">
    <property type="protein sequence ID" value="KAK9324956.1"/>
    <property type="molecule type" value="Genomic_DNA"/>
</dbReference>
<evidence type="ECO:0000313" key="2">
    <source>
        <dbReference type="Proteomes" id="UP001489719"/>
    </source>
</evidence>
<name>A0ACC3TVI8_9ASCO</name>
<evidence type="ECO:0000313" key="1">
    <source>
        <dbReference type="EMBL" id="KAK9324956.1"/>
    </source>
</evidence>
<organism evidence="1 2">
    <name type="scientific">Lipomyces orientalis</name>
    <dbReference type="NCBI Taxonomy" id="1233043"/>
    <lineage>
        <taxon>Eukaryota</taxon>
        <taxon>Fungi</taxon>
        <taxon>Dikarya</taxon>
        <taxon>Ascomycota</taxon>
        <taxon>Saccharomycotina</taxon>
        <taxon>Lipomycetes</taxon>
        <taxon>Lipomycetales</taxon>
        <taxon>Lipomycetaceae</taxon>
        <taxon>Lipomyces</taxon>
    </lineage>
</organism>
<protein>
    <submittedName>
        <fullName evidence="1">Uncharacterized protein</fullName>
    </submittedName>
</protein>
<proteinExistence type="predicted"/>
<gene>
    <name evidence="1" type="ORF">V1517DRAFT_11882</name>
</gene>
<sequence length="463" mass="50907">MADQASAPNSMGVQSVNGVNGLTAVPVSAGPQVNVLPTPPLHPSQAHFPLQHHYFAAQPSPGDAFLSASHGYIATSYPEFGQPLPTQLPTPPGGQQQQTFVALQQPLPTPPGTQQLIPHQFHTTTGAHAAVGHIPTHPYLVAPHTQPTLQYHYQPHALAPSHMMQPHDPTGQFPPPGMKPRVTTTLWEDEGTLCFQVEAKGVCVARREDNDMVNGTKLLNVAGMTRGRRDGILKSEKHRHVVKVGAMHLKGVWIPYERALDFANKEKIVDLLYPLFVADIKTFLYHPANYARTAQVMAAAERRRLESRTQQQQEAAQQLPQRIKQVDGAPLPLKPQDNMQIQNGQIQTVTGQAQGQGLQQQGHHVAVSVQQLGSQQQQQQHPSPSLKQEQFAIKKSPMTTPTLPSQQSPGQSQSLGQSQQQKQANQSLTPQTVQVQIQQAQVQTQPYQMQPPPLSQHQMLYRV</sequence>
<comment type="caution">
    <text evidence="1">The sequence shown here is derived from an EMBL/GenBank/DDBJ whole genome shotgun (WGS) entry which is preliminary data.</text>
</comment>